<protein>
    <submittedName>
        <fullName evidence="2">Uncharacterized protein</fullName>
    </submittedName>
</protein>
<comment type="caution">
    <text evidence="2">The sequence shown here is derived from an EMBL/GenBank/DDBJ whole genome shotgun (WGS) entry which is preliminary data.</text>
</comment>
<proteinExistence type="predicted"/>
<feature type="compositionally biased region" description="Polar residues" evidence="1">
    <location>
        <begin position="10"/>
        <end position="24"/>
    </location>
</feature>
<evidence type="ECO:0000313" key="3">
    <source>
        <dbReference type="Proteomes" id="UP001150217"/>
    </source>
</evidence>
<feature type="region of interest" description="Disordered" evidence="1">
    <location>
        <begin position="414"/>
        <end position="444"/>
    </location>
</feature>
<evidence type="ECO:0000256" key="1">
    <source>
        <dbReference type="SAM" id="MobiDB-lite"/>
    </source>
</evidence>
<evidence type="ECO:0000313" key="2">
    <source>
        <dbReference type="EMBL" id="KAJ4498865.1"/>
    </source>
</evidence>
<dbReference type="EMBL" id="JANVFT010000013">
    <property type="protein sequence ID" value="KAJ4498865.1"/>
    <property type="molecule type" value="Genomic_DNA"/>
</dbReference>
<reference evidence="2" key="1">
    <citation type="submission" date="2022-08" db="EMBL/GenBank/DDBJ databases">
        <title>A Global Phylogenomic Analysis of the Shiitake Genus Lentinula.</title>
        <authorList>
            <consortium name="DOE Joint Genome Institute"/>
            <person name="Sierra-Patev S."/>
            <person name="Min B."/>
            <person name="Naranjo-Ortiz M."/>
            <person name="Looney B."/>
            <person name="Konkel Z."/>
            <person name="Slot J.C."/>
            <person name="Sakamoto Y."/>
            <person name="Steenwyk J.L."/>
            <person name="Rokas A."/>
            <person name="Carro J."/>
            <person name="Camarero S."/>
            <person name="Ferreira P."/>
            <person name="Molpeceres G."/>
            <person name="Ruiz-Duenas F.J."/>
            <person name="Serrano A."/>
            <person name="Henrissat B."/>
            <person name="Drula E."/>
            <person name="Hughes K.W."/>
            <person name="Mata J.L."/>
            <person name="Ishikawa N.K."/>
            <person name="Vargas-Isla R."/>
            <person name="Ushijima S."/>
            <person name="Smith C.A."/>
            <person name="Ahrendt S."/>
            <person name="Andreopoulos W."/>
            <person name="He G."/>
            <person name="Labutti K."/>
            <person name="Lipzen A."/>
            <person name="Ng V."/>
            <person name="Riley R."/>
            <person name="Sandor L."/>
            <person name="Barry K."/>
            <person name="Martinez A.T."/>
            <person name="Xiao Y."/>
            <person name="Gibbons J.G."/>
            <person name="Terashima K."/>
            <person name="Grigoriev I.V."/>
            <person name="Hibbett D.S."/>
        </authorList>
    </citation>
    <scope>NUCLEOTIDE SEQUENCE</scope>
    <source>
        <strain evidence="2">RHP3577 ss4</strain>
    </source>
</reference>
<accession>A0ABQ8VWG8</accession>
<dbReference type="Proteomes" id="UP001150217">
    <property type="component" value="Unassembled WGS sequence"/>
</dbReference>
<organism evidence="2 3">
    <name type="scientific">Lentinula lateritia</name>
    <dbReference type="NCBI Taxonomy" id="40482"/>
    <lineage>
        <taxon>Eukaryota</taxon>
        <taxon>Fungi</taxon>
        <taxon>Dikarya</taxon>
        <taxon>Basidiomycota</taxon>
        <taxon>Agaricomycotina</taxon>
        <taxon>Agaricomycetes</taxon>
        <taxon>Agaricomycetidae</taxon>
        <taxon>Agaricales</taxon>
        <taxon>Marasmiineae</taxon>
        <taxon>Omphalotaceae</taxon>
        <taxon>Lentinula</taxon>
    </lineage>
</organism>
<feature type="region of interest" description="Disordered" evidence="1">
    <location>
        <begin position="1"/>
        <end position="24"/>
    </location>
</feature>
<gene>
    <name evidence="2" type="ORF">C8R41DRAFT_864401</name>
</gene>
<sequence>MFDTEEYSEVISNEDANSNPTDDQQVQLHGFGSLDFSQRGTVYEQVEQLFQERSDFLTPIAMSMNYYNSIFSKYPIPDPGSISIQRVPSLSDRGGLWLVDTTRDVITVALIAQISQHPNDLKASARIFFNEVRAPQGCTSEVTSIYDEHTSRFQSLLNCLQEVTCNYLDLVKPSDNINMSTFVELHDLGHYGLQGKTANIFQNVPSRKTKQSSTMMNVRGKLPDPTKLRATEKQKNLRALATEQDVDAVDVTKRVLGHWPDPDGLIRSLAEKHDLSGVRMHIPEVYDAQGSLVHPMDYDKILICGLVVAVEFNFHVWDITKSSSGKPVNKPNRICSNIIRKLSVLPADEDDVRVMLHSEGLKRADELQRRAKEMQIVEEARELARREELLRLEQTMAKAKLVADTKKRRLDELRSQAVKPSTNALPMKRGSPESSKNTRPLKRGQFTEHIVGEPREDGEIVRRFLQLNEFADFLVSDDCFGNDKSRVIRKGTMHVPRFGIGVGTTVQIMMYLNYGQGFCTEQTKPLREGTENNTTTLAYNEEQAG</sequence>
<keyword evidence="3" id="KW-1185">Reference proteome</keyword>
<name>A0ABQ8VWG8_9AGAR</name>